<keyword evidence="2" id="KW-1185">Reference proteome</keyword>
<evidence type="ECO:0000256" key="1">
    <source>
        <dbReference type="SAM" id="MobiDB-lite"/>
    </source>
</evidence>
<name>A0A0N5B8Z3_STREA</name>
<accession>A0A0N5B8Z3</accession>
<feature type="compositionally biased region" description="Basic and acidic residues" evidence="1">
    <location>
        <begin position="479"/>
        <end position="496"/>
    </location>
</feature>
<sequence length="748" mass="85297">MTDNILKSNSLWFKVEKIHTCSSPAPNSRYSSRMAQNNFFNTCIKYSPTISVMDRKRIRAICDSFQHVNGEIEYEIELNGIPDKIWVKRCDLIGTKILEDYEDRRRRSRGSKLYYTEEPLIIEVVNNKGKRTRNGNNNSASTSKCSSVSSTPSLKSDTNSKSRRNSRNKEVLPVLSPNENVFNGVERKRKRGSGRSTNSSRSSVNSCTTTPSAEDSGESCRNSCNREVLSDREVNGTEVKRRSKRVRCSSNGESASSVTSTVSNYSDESSGNSCGKVSQTIGPNNNILESDIKDTSRFFVGLPQGLANPCPQGAKGSEESLKDNNNNQGTSPTFLSKRVRFNNLESDAVETPDSRPDSPESLTHTCTSSSAEISPESRISICNDEISSYLVPDGSKIDGLIREKIANFRFKPLYKRLTMKRIVDNYKKTRYLLSRRKFKDGGVKRGMFKKTKVTGKPKKAVSTKVMRSTNDEENVSEGITKEVPELPKVPSDDVTRHNNNNNTEEENDDKKNLLLKLLKYVCKLISDNLLITKAKSPMHALRLKEILNEIIDKSPDTISLDIDNEQKREFIKLIEEILEDYGKHHNSLTPRAYEKNVECKGVNTDVCSSEIFDYREFEKFFEKNFRYSFEYKKFDANSDKLVDHRVATRFAYKGNTLGGLIGSLCRYINIWMVYMDHLRCCQSNDNEIMLFLRYSMSINRIFYFSLYQTVLLSIFAWDDLLISIIFNHIFYDNIMLCNQACYCVYILT</sequence>
<feature type="compositionally biased region" description="Polar residues" evidence="1">
    <location>
        <begin position="251"/>
        <end position="288"/>
    </location>
</feature>
<feature type="compositionally biased region" description="Low complexity" evidence="1">
    <location>
        <begin position="134"/>
        <end position="156"/>
    </location>
</feature>
<feature type="compositionally biased region" description="Basic and acidic residues" evidence="1">
    <location>
        <begin position="228"/>
        <end position="240"/>
    </location>
</feature>
<dbReference type="WBParaSite" id="SPAL_0000251500.2">
    <property type="protein sequence ID" value="SPAL_0000251500.2"/>
    <property type="gene ID" value="SPAL_0000251500"/>
</dbReference>
<proteinExistence type="predicted"/>
<evidence type="ECO:0000313" key="3">
    <source>
        <dbReference type="WBParaSite" id="SPAL_0000251500.2"/>
    </source>
</evidence>
<dbReference type="Proteomes" id="UP000046392">
    <property type="component" value="Unplaced"/>
</dbReference>
<feature type="region of interest" description="Disordered" evidence="1">
    <location>
        <begin position="309"/>
        <end position="371"/>
    </location>
</feature>
<feature type="compositionally biased region" description="Low complexity" evidence="1">
    <location>
        <begin position="194"/>
        <end position="210"/>
    </location>
</feature>
<feature type="region of interest" description="Disordered" evidence="1">
    <location>
        <begin position="464"/>
        <end position="508"/>
    </location>
</feature>
<feature type="compositionally biased region" description="Polar residues" evidence="1">
    <location>
        <begin position="360"/>
        <end position="371"/>
    </location>
</feature>
<feature type="compositionally biased region" description="Polar residues" evidence="1">
    <location>
        <begin position="323"/>
        <end position="334"/>
    </location>
</feature>
<evidence type="ECO:0000313" key="2">
    <source>
        <dbReference type="Proteomes" id="UP000046392"/>
    </source>
</evidence>
<dbReference type="AlphaFoldDB" id="A0A0N5B8Z3"/>
<organism evidence="2 3">
    <name type="scientific">Strongyloides papillosus</name>
    <name type="common">Intestinal threadworm</name>
    <dbReference type="NCBI Taxonomy" id="174720"/>
    <lineage>
        <taxon>Eukaryota</taxon>
        <taxon>Metazoa</taxon>
        <taxon>Ecdysozoa</taxon>
        <taxon>Nematoda</taxon>
        <taxon>Chromadorea</taxon>
        <taxon>Rhabditida</taxon>
        <taxon>Tylenchina</taxon>
        <taxon>Panagrolaimomorpha</taxon>
        <taxon>Strongyloidoidea</taxon>
        <taxon>Strongyloididae</taxon>
        <taxon>Strongyloides</taxon>
    </lineage>
</organism>
<feature type="region of interest" description="Disordered" evidence="1">
    <location>
        <begin position="126"/>
        <end position="288"/>
    </location>
</feature>
<protein>
    <submittedName>
        <fullName evidence="3">MRG domain-containing protein</fullName>
    </submittedName>
</protein>
<reference evidence="3" key="1">
    <citation type="submission" date="2017-02" db="UniProtKB">
        <authorList>
            <consortium name="WormBaseParasite"/>
        </authorList>
    </citation>
    <scope>IDENTIFICATION</scope>
</reference>